<gene>
    <name evidence="2" type="ORF">N0B31_22395</name>
</gene>
<dbReference type="KEGG" id="ssai:N0B31_22395"/>
<geneLocation type="plasmid" evidence="2 3">
    <name>unnamed1</name>
</geneLocation>
<dbReference type="GeneID" id="74945235"/>
<evidence type="ECO:0000256" key="1">
    <source>
        <dbReference type="SAM" id="MobiDB-lite"/>
    </source>
</evidence>
<accession>A0A9E7R6Z6</accession>
<name>A0A9E7R6Z6_9EURY</name>
<evidence type="ECO:0000313" key="3">
    <source>
        <dbReference type="Proteomes" id="UP001057580"/>
    </source>
</evidence>
<keyword evidence="3" id="KW-1185">Reference proteome</keyword>
<feature type="region of interest" description="Disordered" evidence="1">
    <location>
        <begin position="99"/>
        <end position="135"/>
    </location>
</feature>
<reference evidence="2" key="1">
    <citation type="submission" date="2022-09" db="EMBL/GenBank/DDBJ databases">
        <title>Diverse halophilic archaea isolated from saline environments.</title>
        <authorList>
            <person name="Cui H.-L."/>
        </authorList>
    </citation>
    <scope>NUCLEOTIDE SEQUENCE</scope>
    <source>
        <strain evidence="2">ZS-35-S2</strain>
        <plasmid evidence="2">unnamed1</plasmid>
    </source>
</reference>
<dbReference type="EMBL" id="CP104004">
    <property type="protein sequence ID" value="UWM56999.1"/>
    <property type="molecule type" value="Genomic_DNA"/>
</dbReference>
<sequence>MPEIQVDWHSQQEADRLRDLRDRHGMVWRGVLLEGAKHAESVDLLKALTELHPALATTLPNPTGDGAAPSRSELTEELREQIREQQRIRATAEIPLSAFDDETDANTQRQREGNIESDPTPEVAGVEAQPSRVDTDRTRAYKQWDVQEARALEDGEVLHLDAHADVGDVLRHEGQEADHPDDELEEWEVYDDHLYDYSGDY</sequence>
<dbReference type="RefSeq" id="WP_260644110.1">
    <property type="nucleotide sequence ID" value="NZ_CP104004.1"/>
</dbReference>
<dbReference type="AlphaFoldDB" id="A0A9E7R6Z6"/>
<evidence type="ECO:0000313" key="2">
    <source>
        <dbReference type="EMBL" id="UWM56999.1"/>
    </source>
</evidence>
<keyword evidence="2" id="KW-0614">Plasmid</keyword>
<proteinExistence type="predicted"/>
<organism evidence="2 3">
    <name type="scientific">Salinirubellus salinus</name>
    <dbReference type="NCBI Taxonomy" id="1364945"/>
    <lineage>
        <taxon>Archaea</taxon>
        <taxon>Methanobacteriati</taxon>
        <taxon>Methanobacteriota</taxon>
        <taxon>Stenosarchaea group</taxon>
        <taxon>Halobacteria</taxon>
        <taxon>Halobacteriales</taxon>
        <taxon>Natronomonadaceae</taxon>
        <taxon>Salinirubellus</taxon>
    </lineage>
</organism>
<protein>
    <submittedName>
        <fullName evidence="2">Uncharacterized protein</fullName>
    </submittedName>
</protein>
<dbReference type="Proteomes" id="UP001057580">
    <property type="component" value="Plasmid unnamed1"/>
</dbReference>